<evidence type="ECO:0000256" key="1">
    <source>
        <dbReference type="SAM" id="Phobius"/>
    </source>
</evidence>
<feature type="transmembrane region" description="Helical" evidence="1">
    <location>
        <begin position="286"/>
        <end position="303"/>
    </location>
</feature>
<evidence type="ECO:0000313" key="3">
    <source>
        <dbReference type="Proteomes" id="UP000225972"/>
    </source>
</evidence>
<feature type="transmembrane region" description="Helical" evidence="1">
    <location>
        <begin position="98"/>
        <end position="119"/>
    </location>
</feature>
<feature type="transmembrane region" description="Helical" evidence="1">
    <location>
        <begin position="71"/>
        <end position="91"/>
    </location>
</feature>
<dbReference type="AlphaFoldDB" id="A0A238JDG4"/>
<feature type="transmembrane region" description="Helical" evidence="1">
    <location>
        <begin position="388"/>
        <end position="410"/>
    </location>
</feature>
<feature type="transmembrane region" description="Helical" evidence="1">
    <location>
        <begin position="349"/>
        <end position="368"/>
    </location>
</feature>
<feature type="transmembrane region" description="Helical" evidence="1">
    <location>
        <begin position="309"/>
        <end position="337"/>
    </location>
</feature>
<feature type="transmembrane region" description="Helical" evidence="1">
    <location>
        <begin position="256"/>
        <end position="274"/>
    </location>
</feature>
<gene>
    <name evidence="2" type="ORF">TRP8649_02794</name>
</gene>
<dbReference type="EMBL" id="FXXP01000002">
    <property type="protein sequence ID" value="SMX28669.1"/>
    <property type="molecule type" value="Genomic_DNA"/>
</dbReference>
<dbReference type="Gene3D" id="1.20.1250.20">
    <property type="entry name" value="MFS general substrate transporter like domains"/>
    <property type="match status" value="1"/>
</dbReference>
<keyword evidence="1" id="KW-1133">Transmembrane helix</keyword>
<sequence>MYRFSIISFAAGSQLIGVSLYVMCSFAMGVVLLRETQSLWVYSGNALICTAMMSLMGPIFGNLSDRFGRTILSGILSAVSALWAAIALVLLDTVPMVVIAMITSFFACAAASCLGVVSISTPGLQAKRGDSGTTGSGLGKIQVAEQVARIAAPLLLLVYSPLSLQAVLIFICAFSVIELLISMHFYGQISALERSISVPGSAGQQPVRMRDMLKLAITDPVLKIFAPYLAISTACVELAVITLTPIVLSFATESQLGLAFSLANASAIAGSLLLSRQRPEWTRFSALKAFLIIEGVGSILIGIEALTSSIVVFTAALMAGFLIMPTSLVAAQVVWLGDAPRDQQGVLSGLERFASWCLVPFAILLGPLLAPPLETSETLLDIEVLRTIAFGAAFGLFASTLVTWLLLITFGSKLRLDLREVR</sequence>
<keyword evidence="1" id="KW-0472">Membrane</keyword>
<feature type="transmembrane region" description="Helical" evidence="1">
    <location>
        <begin position="6"/>
        <end position="32"/>
    </location>
</feature>
<name>A0A238JDG4_9RHOB</name>
<dbReference type="RefSeq" id="WP_099246178.1">
    <property type="nucleotide sequence ID" value="NZ_FXXP01000002.1"/>
</dbReference>
<keyword evidence="1" id="KW-0812">Transmembrane</keyword>
<feature type="transmembrane region" description="Helical" evidence="1">
    <location>
        <begin position="162"/>
        <end position="186"/>
    </location>
</feature>
<reference evidence="3" key="1">
    <citation type="submission" date="2017-05" db="EMBL/GenBank/DDBJ databases">
        <authorList>
            <person name="Rodrigo-Torres L."/>
            <person name="Arahal R. D."/>
            <person name="Lucena T."/>
        </authorList>
    </citation>
    <scope>NUCLEOTIDE SEQUENCE [LARGE SCALE GENOMIC DNA]</scope>
    <source>
        <strain evidence="3">CECT 8649</strain>
    </source>
</reference>
<evidence type="ECO:0000313" key="2">
    <source>
        <dbReference type="EMBL" id="SMX28669.1"/>
    </source>
</evidence>
<accession>A0A238JDG4</accession>
<organism evidence="2 3">
    <name type="scientific">Pelagimonas phthalicica</name>
    <dbReference type="NCBI Taxonomy" id="1037362"/>
    <lineage>
        <taxon>Bacteria</taxon>
        <taxon>Pseudomonadati</taxon>
        <taxon>Pseudomonadota</taxon>
        <taxon>Alphaproteobacteria</taxon>
        <taxon>Rhodobacterales</taxon>
        <taxon>Roseobacteraceae</taxon>
        <taxon>Pelagimonas</taxon>
    </lineage>
</organism>
<dbReference type="OrthoDB" id="9783227at2"/>
<dbReference type="Proteomes" id="UP000225972">
    <property type="component" value="Unassembled WGS sequence"/>
</dbReference>
<feature type="transmembrane region" description="Helical" evidence="1">
    <location>
        <begin position="224"/>
        <end position="250"/>
    </location>
</feature>
<proteinExistence type="predicted"/>
<protein>
    <submittedName>
        <fullName evidence="2">Major Facilitator Superfamily protein</fullName>
    </submittedName>
</protein>
<keyword evidence="3" id="KW-1185">Reference proteome</keyword>
<feature type="transmembrane region" description="Helical" evidence="1">
    <location>
        <begin position="39"/>
        <end position="59"/>
    </location>
</feature>
<dbReference type="SUPFAM" id="SSF103473">
    <property type="entry name" value="MFS general substrate transporter"/>
    <property type="match status" value="1"/>
</dbReference>
<dbReference type="InterPro" id="IPR036259">
    <property type="entry name" value="MFS_trans_sf"/>
</dbReference>